<feature type="domain" description="Glycosyl transferase family 51" evidence="12">
    <location>
        <begin position="52"/>
        <end position="218"/>
    </location>
</feature>
<evidence type="ECO:0000256" key="3">
    <source>
        <dbReference type="ARBA" id="ARBA00022676"/>
    </source>
</evidence>
<evidence type="ECO:0000256" key="5">
    <source>
        <dbReference type="ARBA" id="ARBA00022692"/>
    </source>
</evidence>
<keyword evidence="5 11" id="KW-0812">Transmembrane</keyword>
<keyword evidence="2" id="KW-0997">Cell inner membrane</keyword>
<evidence type="ECO:0000256" key="10">
    <source>
        <dbReference type="ARBA" id="ARBA00023316"/>
    </source>
</evidence>
<keyword evidence="6 11" id="KW-0133">Cell shape</keyword>
<keyword evidence="9 11" id="KW-0472">Membrane</keyword>
<dbReference type="GO" id="GO:0005886">
    <property type="term" value="C:plasma membrane"/>
    <property type="evidence" value="ECO:0007669"/>
    <property type="project" value="UniProtKB-SubCell"/>
</dbReference>
<protein>
    <recommendedName>
        <fullName evidence="11">Biosynthetic peptidoglycan transglycosylase</fullName>
        <ecNumber evidence="11">2.4.99.28</ecNumber>
    </recommendedName>
    <alternativeName>
        <fullName evidence="11">Glycan polymerase</fullName>
    </alternativeName>
    <alternativeName>
        <fullName evidence="11">Peptidoglycan glycosyltransferase MtgA</fullName>
        <shortName evidence="11">PGT</shortName>
    </alternativeName>
</protein>
<dbReference type="GO" id="GO:0009274">
    <property type="term" value="C:peptidoglycan-based cell wall"/>
    <property type="evidence" value="ECO:0007669"/>
    <property type="project" value="InterPro"/>
</dbReference>
<evidence type="ECO:0000256" key="6">
    <source>
        <dbReference type="ARBA" id="ARBA00022960"/>
    </source>
</evidence>
<accession>A0A2W5TIY9</accession>
<comment type="subcellular location">
    <subcellularLocation>
        <location evidence="11">Cell membrane</location>
        <topology evidence="11">Single-pass membrane protein</topology>
    </subcellularLocation>
</comment>
<evidence type="ECO:0000256" key="4">
    <source>
        <dbReference type="ARBA" id="ARBA00022679"/>
    </source>
</evidence>
<dbReference type="PANTHER" id="PTHR30400:SF0">
    <property type="entry name" value="BIOSYNTHETIC PEPTIDOGLYCAN TRANSGLYCOSYLASE"/>
    <property type="match status" value="1"/>
</dbReference>
<dbReference type="Gene3D" id="1.10.3810.10">
    <property type="entry name" value="Biosynthetic peptidoglycan transglycosylase-like"/>
    <property type="match status" value="1"/>
</dbReference>
<dbReference type="HAMAP" id="MF_00766">
    <property type="entry name" value="PGT_MtgA"/>
    <property type="match status" value="1"/>
</dbReference>
<keyword evidence="3 11" id="KW-0328">Glycosyltransferase</keyword>
<dbReference type="GO" id="GO:0071555">
    <property type="term" value="P:cell wall organization"/>
    <property type="evidence" value="ECO:0007669"/>
    <property type="project" value="UniProtKB-KW"/>
</dbReference>
<keyword evidence="1 11" id="KW-1003">Cell membrane</keyword>
<evidence type="ECO:0000256" key="7">
    <source>
        <dbReference type="ARBA" id="ARBA00022984"/>
    </source>
</evidence>
<dbReference type="GO" id="GO:0008955">
    <property type="term" value="F:peptidoglycan glycosyltransferase activity"/>
    <property type="evidence" value="ECO:0007669"/>
    <property type="project" value="UniProtKB-UniRule"/>
</dbReference>
<name>A0A2W5TIY9_9BACT</name>
<evidence type="ECO:0000256" key="8">
    <source>
        <dbReference type="ARBA" id="ARBA00022989"/>
    </source>
</evidence>
<dbReference type="GO" id="GO:0009252">
    <property type="term" value="P:peptidoglycan biosynthetic process"/>
    <property type="evidence" value="ECO:0007669"/>
    <property type="project" value="UniProtKB-UniRule"/>
</dbReference>
<evidence type="ECO:0000313" key="14">
    <source>
        <dbReference type="Proteomes" id="UP000249061"/>
    </source>
</evidence>
<keyword evidence="7 11" id="KW-0573">Peptidoglycan synthesis</keyword>
<evidence type="ECO:0000256" key="11">
    <source>
        <dbReference type="HAMAP-Rule" id="MF_00766"/>
    </source>
</evidence>
<proteinExistence type="inferred from homology"/>
<comment type="similarity">
    <text evidence="11">Belongs to the glycosyltransferase 51 family.</text>
</comment>
<dbReference type="UniPathway" id="UPA00219"/>
<comment type="caution">
    <text evidence="13">The sequence shown here is derived from an EMBL/GenBank/DDBJ whole genome shotgun (WGS) entry which is preliminary data.</text>
</comment>
<dbReference type="NCBIfam" id="TIGR02070">
    <property type="entry name" value="mono_pep_trsgly"/>
    <property type="match status" value="1"/>
</dbReference>
<comment type="catalytic activity">
    <reaction evidence="11">
        <text>[GlcNAc-(1-&gt;4)-Mur2Ac(oyl-L-Ala-gamma-D-Glu-L-Lys-D-Ala-D-Ala)](n)-di-trans,octa-cis-undecaprenyl diphosphate + beta-D-GlcNAc-(1-&gt;4)-Mur2Ac(oyl-L-Ala-gamma-D-Glu-L-Lys-D-Ala-D-Ala)-di-trans,octa-cis-undecaprenyl diphosphate = [GlcNAc-(1-&gt;4)-Mur2Ac(oyl-L-Ala-gamma-D-Glu-L-Lys-D-Ala-D-Ala)](n+1)-di-trans,octa-cis-undecaprenyl diphosphate + di-trans,octa-cis-undecaprenyl diphosphate + H(+)</text>
        <dbReference type="Rhea" id="RHEA:23708"/>
        <dbReference type="Rhea" id="RHEA-COMP:9602"/>
        <dbReference type="Rhea" id="RHEA-COMP:9603"/>
        <dbReference type="ChEBI" id="CHEBI:15378"/>
        <dbReference type="ChEBI" id="CHEBI:58405"/>
        <dbReference type="ChEBI" id="CHEBI:60033"/>
        <dbReference type="ChEBI" id="CHEBI:78435"/>
        <dbReference type="EC" id="2.4.99.28"/>
    </reaction>
</comment>
<dbReference type="InterPro" id="IPR023346">
    <property type="entry name" value="Lysozyme-like_dom_sf"/>
</dbReference>
<dbReference type="PANTHER" id="PTHR30400">
    <property type="entry name" value="MONOFUNCTIONAL BIOSYNTHETIC PEPTIDOGLYCAN TRANSGLYCOSYLASE"/>
    <property type="match status" value="1"/>
</dbReference>
<dbReference type="GO" id="GO:0008360">
    <property type="term" value="P:regulation of cell shape"/>
    <property type="evidence" value="ECO:0007669"/>
    <property type="project" value="UniProtKB-KW"/>
</dbReference>
<dbReference type="InterPro" id="IPR011812">
    <property type="entry name" value="Pep_trsgly"/>
</dbReference>
<organism evidence="13 14">
    <name type="scientific">Archangium gephyra</name>
    <dbReference type="NCBI Taxonomy" id="48"/>
    <lineage>
        <taxon>Bacteria</taxon>
        <taxon>Pseudomonadati</taxon>
        <taxon>Myxococcota</taxon>
        <taxon>Myxococcia</taxon>
        <taxon>Myxococcales</taxon>
        <taxon>Cystobacterineae</taxon>
        <taxon>Archangiaceae</taxon>
        <taxon>Archangium</taxon>
    </lineage>
</organism>
<comment type="pathway">
    <text evidence="11">Cell wall biogenesis; peptidoglycan biosynthesis.</text>
</comment>
<evidence type="ECO:0000313" key="13">
    <source>
        <dbReference type="EMBL" id="PZR15510.1"/>
    </source>
</evidence>
<sequence length="227" mass="25618">MPRASPPRSNWKRWLLWAALTWVVVTVLPVACFRFIDPPTTAFMLAHRLDDKPVKQKWVPLGKISPNMQRALIAAEDQKFAEHFGFDVQAIEDAMEDRLEGKSSRGASTLTQQVAKNLFLWSGRNFVRKGLEVYFTVLIELLWSKARILEVHLNIAEYGEGIYGVETASRVNFGKSAASLTQEEAALLVVVLPAPKARRVTAPGPKTRQRANWVLEQMRHVSLEAVQ</sequence>
<evidence type="ECO:0000256" key="2">
    <source>
        <dbReference type="ARBA" id="ARBA00022519"/>
    </source>
</evidence>
<evidence type="ECO:0000256" key="9">
    <source>
        <dbReference type="ARBA" id="ARBA00023136"/>
    </source>
</evidence>
<dbReference type="Proteomes" id="UP000249061">
    <property type="component" value="Unassembled WGS sequence"/>
</dbReference>
<dbReference type="EMBL" id="QFQP01000005">
    <property type="protein sequence ID" value="PZR15510.1"/>
    <property type="molecule type" value="Genomic_DNA"/>
</dbReference>
<keyword evidence="10 11" id="KW-0961">Cell wall biogenesis/degradation</keyword>
<comment type="function">
    <text evidence="11">Peptidoglycan polymerase that catalyzes glycan chain elongation from lipid-linked precursors.</text>
</comment>
<dbReference type="InterPro" id="IPR036950">
    <property type="entry name" value="PBP_transglycosylase"/>
</dbReference>
<evidence type="ECO:0000259" key="12">
    <source>
        <dbReference type="Pfam" id="PF00912"/>
    </source>
</evidence>
<dbReference type="EC" id="2.4.99.28" evidence="11"/>
<reference evidence="13 14" key="1">
    <citation type="submission" date="2017-08" db="EMBL/GenBank/DDBJ databases">
        <title>Infants hospitalized years apart are colonized by the same room-sourced microbial strains.</title>
        <authorList>
            <person name="Brooks B."/>
            <person name="Olm M.R."/>
            <person name="Firek B.A."/>
            <person name="Baker R."/>
            <person name="Thomas B.C."/>
            <person name="Morowitz M.J."/>
            <person name="Banfield J.F."/>
        </authorList>
    </citation>
    <scope>NUCLEOTIDE SEQUENCE [LARGE SCALE GENOMIC DNA]</scope>
    <source>
        <strain evidence="13">S2_003_000_R2_14</strain>
    </source>
</reference>
<dbReference type="GO" id="GO:0016763">
    <property type="term" value="F:pentosyltransferase activity"/>
    <property type="evidence" value="ECO:0007669"/>
    <property type="project" value="InterPro"/>
</dbReference>
<dbReference type="SUPFAM" id="SSF53955">
    <property type="entry name" value="Lysozyme-like"/>
    <property type="match status" value="1"/>
</dbReference>
<keyword evidence="8 11" id="KW-1133">Transmembrane helix</keyword>
<dbReference type="AlphaFoldDB" id="A0A2W5TIY9"/>
<dbReference type="InterPro" id="IPR001264">
    <property type="entry name" value="Glyco_trans_51"/>
</dbReference>
<dbReference type="Pfam" id="PF00912">
    <property type="entry name" value="Transgly"/>
    <property type="match status" value="1"/>
</dbReference>
<evidence type="ECO:0000256" key="1">
    <source>
        <dbReference type="ARBA" id="ARBA00022475"/>
    </source>
</evidence>
<keyword evidence="4 11" id="KW-0808">Transferase</keyword>
<gene>
    <name evidence="11" type="primary">mtgA</name>
    <name evidence="13" type="ORF">DI536_08660</name>
</gene>